<evidence type="ECO:0000313" key="3">
    <source>
        <dbReference type="EMBL" id="OGZ31894.1"/>
    </source>
</evidence>
<comment type="caution">
    <text evidence="3">The sequence shown here is derived from an EMBL/GenBank/DDBJ whole genome shotgun (WGS) entry which is preliminary data.</text>
</comment>
<name>A0A1G2F1E1_9BACT</name>
<comment type="similarity">
    <text evidence="1 2">Belongs to the UPF0235 family.</text>
</comment>
<dbReference type="GO" id="GO:0005737">
    <property type="term" value="C:cytoplasm"/>
    <property type="evidence" value="ECO:0007669"/>
    <property type="project" value="TreeGrafter"/>
</dbReference>
<organism evidence="3 4">
    <name type="scientific">Candidatus Portnoybacteria bacterium RBG_13_40_8</name>
    <dbReference type="NCBI Taxonomy" id="1801990"/>
    <lineage>
        <taxon>Bacteria</taxon>
        <taxon>Candidatus Portnoyibacteriota</taxon>
    </lineage>
</organism>
<reference evidence="3 4" key="1">
    <citation type="journal article" date="2016" name="Nat. Commun.">
        <title>Thousands of microbial genomes shed light on interconnected biogeochemical processes in an aquifer system.</title>
        <authorList>
            <person name="Anantharaman K."/>
            <person name="Brown C.T."/>
            <person name="Hug L.A."/>
            <person name="Sharon I."/>
            <person name="Castelle C.J."/>
            <person name="Probst A.J."/>
            <person name="Thomas B.C."/>
            <person name="Singh A."/>
            <person name="Wilkins M.J."/>
            <person name="Karaoz U."/>
            <person name="Brodie E.L."/>
            <person name="Williams K.H."/>
            <person name="Hubbard S.S."/>
            <person name="Banfield J.F."/>
        </authorList>
    </citation>
    <scope>NUCLEOTIDE SEQUENCE [LARGE SCALE GENOMIC DNA]</scope>
</reference>
<accession>A0A1G2F1E1</accession>
<dbReference type="SMART" id="SM01152">
    <property type="entry name" value="DUF167"/>
    <property type="match status" value="1"/>
</dbReference>
<protein>
    <recommendedName>
        <fullName evidence="2">UPF0235 protein A2V69_00575</fullName>
    </recommendedName>
</protein>
<evidence type="ECO:0000256" key="2">
    <source>
        <dbReference type="HAMAP-Rule" id="MF_00634"/>
    </source>
</evidence>
<dbReference type="InterPro" id="IPR036591">
    <property type="entry name" value="YggU-like_sf"/>
</dbReference>
<dbReference type="Pfam" id="PF02594">
    <property type="entry name" value="DUF167"/>
    <property type="match status" value="1"/>
</dbReference>
<sequence>MKIFVKAKPKARENKIEKIDESNFIVSVKAAPIKGKANEAIIESLAEYFHVGNSDIEIIRGHKSREKIIEINK</sequence>
<proteinExistence type="inferred from homology"/>
<dbReference type="Gene3D" id="3.30.1200.10">
    <property type="entry name" value="YggU-like"/>
    <property type="match status" value="1"/>
</dbReference>
<evidence type="ECO:0000256" key="1">
    <source>
        <dbReference type="ARBA" id="ARBA00010364"/>
    </source>
</evidence>
<dbReference type="InterPro" id="IPR003746">
    <property type="entry name" value="DUF167"/>
</dbReference>
<dbReference type="SUPFAM" id="SSF69786">
    <property type="entry name" value="YggU-like"/>
    <property type="match status" value="1"/>
</dbReference>
<dbReference type="AlphaFoldDB" id="A0A1G2F1E1"/>
<dbReference type="NCBIfam" id="TIGR00251">
    <property type="entry name" value="DUF167 family protein"/>
    <property type="match status" value="1"/>
</dbReference>
<dbReference type="EMBL" id="MHMT01000030">
    <property type="protein sequence ID" value="OGZ31894.1"/>
    <property type="molecule type" value="Genomic_DNA"/>
</dbReference>
<dbReference type="PANTHER" id="PTHR13420:SF7">
    <property type="entry name" value="UPF0235 PROTEIN C15ORF40"/>
    <property type="match status" value="1"/>
</dbReference>
<dbReference type="Proteomes" id="UP000177810">
    <property type="component" value="Unassembled WGS sequence"/>
</dbReference>
<dbReference type="HAMAP" id="MF_00634">
    <property type="entry name" value="UPF0235"/>
    <property type="match status" value="1"/>
</dbReference>
<gene>
    <name evidence="3" type="ORF">A2V69_00575</name>
</gene>
<dbReference type="PANTHER" id="PTHR13420">
    <property type="entry name" value="UPF0235 PROTEIN C15ORF40"/>
    <property type="match status" value="1"/>
</dbReference>
<evidence type="ECO:0000313" key="4">
    <source>
        <dbReference type="Proteomes" id="UP000177810"/>
    </source>
</evidence>
<dbReference type="STRING" id="1801990.A2V69_00575"/>